<reference evidence="1 2" key="1">
    <citation type="journal article" date="2018" name="PLoS Genet.">
        <title>Population sequencing reveals clonal diversity and ancestral inbreeding in the grapevine cultivar Chardonnay.</title>
        <authorList>
            <person name="Roach M.J."/>
            <person name="Johnson D.L."/>
            <person name="Bohlmann J."/>
            <person name="van Vuuren H.J."/>
            <person name="Jones S.J."/>
            <person name="Pretorius I.S."/>
            <person name="Schmidt S.A."/>
            <person name="Borneman A.R."/>
        </authorList>
    </citation>
    <scope>NUCLEOTIDE SEQUENCE [LARGE SCALE GENOMIC DNA]</scope>
    <source>
        <strain evidence="2">cv. Chardonnay</strain>
        <tissue evidence="1">Leaf</tissue>
    </source>
</reference>
<comment type="caution">
    <text evidence="1">The sequence shown here is derived from an EMBL/GenBank/DDBJ whole genome shotgun (WGS) entry which is preliminary data.</text>
</comment>
<dbReference type="Proteomes" id="UP000288805">
    <property type="component" value="Unassembled WGS sequence"/>
</dbReference>
<sequence>MENQQIGPQAEPKDKMLEDSKVCMNSSGMTGKGKPSIIGSGATDHMIEYKKLFTLYVPSPQNHRVKIVDRTRFREGRLAMLRISKGYTTSRRTFLCVVEFKLLCAILP</sequence>
<name>A0A438HK66_VITVI</name>
<evidence type="ECO:0000313" key="1">
    <source>
        <dbReference type="EMBL" id="RVW84851.1"/>
    </source>
</evidence>
<dbReference type="EMBL" id="QGNW01000211">
    <property type="protein sequence ID" value="RVW84851.1"/>
    <property type="molecule type" value="Genomic_DNA"/>
</dbReference>
<gene>
    <name evidence="1" type="ORF">CK203_048641</name>
</gene>
<accession>A0A438HK66</accession>
<organism evidence="1 2">
    <name type="scientific">Vitis vinifera</name>
    <name type="common">Grape</name>
    <dbReference type="NCBI Taxonomy" id="29760"/>
    <lineage>
        <taxon>Eukaryota</taxon>
        <taxon>Viridiplantae</taxon>
        <taxon>Streptophyta</taxon>
        <taxon>Embryophyta</taxon>
        <taxon>Tracheophyta</taxon>
        <taxon>Spermatophyta</taxon>
        <taxon>Magnoliopsida</taxon>
        <taxon>eudicotyledons</taxon>
        <taxon>Gunneridae</taxon>
        <taxon>Pentapetalae</taxon>
        <taxon>rosids</taxon>
        <taxon>Vitales</taxon>
        <taxon>Vitaceae</taxon>
        <taxon>Viteae</taxon>
        <taxon>Vitis</taxon>
    </lineage>
</organism>
<dbReference type="AlphaFoldDB" id="A0A438HK66"/>
<protein>
    <submittedName>
        <fullName evidence="1">Uncharacterized protein</fullName>
    </submittedName>
</protein>
<proteinExistence type="predicted"/>
<evidence type="ECO:0000313" key="2">
    <source>
        <dbReference type="Proteomes" id="UP000288805"/>
    </source>
</evidence>